<dbReference type="Gene3D" id="3.90.1750.20">
    <property type="entry name" value="Putative Large Serine Recombinase, Chain B, Domain 2"/>
    <property type="match status" value="1"/>
</dbReference>
<evidence type="ECO:0000259" key="2">
    <source>
        <dbReference type="PROSITE" id="PS51737"/>
    </source>
</evidence>
<dbReference type="PROSITE" id="PS51736">
    <property type="entry name" value="RECOMBINASES_3"/>
    <property type="match status" value="1"/>
</dbReference>
<dbReference type="InterPro" id="IPR011109">
    <property type="entry name" value="DNA_bind_recombinase_dom"/>
</dbReference>
<dbReference type="SUPFAM" id="SSF53041">
    <property type="entry name" value="Resolvase-like"/>
    <property type="match status" value="1"/>
</dbReference>
<dbReference type="PANTHER" id="PTHR30461:SF23">
    <property type="entry name" value="DNA RECOMBINASE-RELATED"/>
    <property type="match status" value="1"/>
</dbReference>
<proteinExistence type="predicted"/>
<evidence type="ECO:0000259" key="1">
    <source>
        <dbReference type="PROSITE" id="PS51736"/>
    </source>
</evidence>
<dbReference type="InterPro" id="IPR038109">
    <property type="entry name" value="DNA_bind_recomb_sf"/>
</dbReference>
<dbReference type="PROSITE" id="PS51737">
    <property type="entry name" value="RECOMBINASE_DNA_BIND"/>
    <property type="match status" value="1"/>
</dbReference>
<dbReference type="InterPro" id="IPR036162">
    <property type="entry name" value="Resolvase-like_N_sf"/>
</dbReference>
<dbReference type="InterPro" id="IPR050639">
    <property type="entry name" value="SSR_resolvase"/>
</dbReference>
<protein>
    <submittedName>
        <fullName evidence="4">Recombinase family protein</fullName>
    </submittedName>
</protein>
<dbReference type="Proteomes" id="UP001242288">
    <property type="component" value="Unassembled WGS sequence"/>
</dbReference>
<dbReference type="EMBL" id="JAMXWF010000045">
    <property type="protein sequence ID" value="MDQ6412585.1"/>
    <property type="molecule type" value="Genomic_DNA"/>
</dbReference>
<dbReference type="GO" id="GO:0003677">
    <property type="term" value="F:DNA binding"/>
    <property type="evidence" value="ECO:0007669"/>
    <property type="project" value="InterPro"/>
</dbReference>
<dbReference type="Proteomes" id="UP001209412">
    <property type="component" value="Unassembled WGS sequence"/>
</dbReference>
<comment type="caution">
    <text evidence="4">The sequence shown here is derived from an EMBL/GenBank/DDBJ whole genome shotgun (WGS) entry which is preliminary data.</text>
</comment>
<dbReference type="CDD" id="cd00338">
    <property type="entry name" value="Ser_Recombinase"/>
    <property type="match status" value="1"/>
</dbReference>
<dbReference type="FunFam" id="3.40.50.1390:FF:000008">
    <property type="entry name" value="DNA recombinase"/>
    <property type="match status" value="1"/>
</dbReference>
<dbReference type="RefSeq" id="WP_266261274.1">
    <property type="nucleotide sequence ID" value="NZ_JAMXWF010000045.1"/>
</dbReference>
<dbReference type="Gene3D" id="3.40.50.1390">
    <property type="entry name" value="Resolvase, N-terminal catalytic domain"/>
    <property type="match status" value="1"/>
</dbReference>
<dbReference type="Pfam" id="PF00239">
    <property type="entry name" value="Resolvase"/>
    <property type="match status" value="1"/>
</dbReference>
<name>A0AAP5BLA4_9BURK</name>
<sequence length="372" mass="42184">MLSTKDRRSGFSAPLRAAQYVRMSTDHQQFSPVFQRQAIAEYAAAHNIRIVRDYEDAGISGLTLRERPALTQLLVDVESPARKFTIILVYDVSRWGRFQDVDEAAFYEYACRRAGVKVIYVAEPFENDASPATCVMKALKRAMAGEFSREISRKVFLGHCVNVERGYHSGGPPGYGLQRVLVDSQSGTRRPLAQYQYKNLQTDRVVLAPGPPHEVALVRKMFEWYATRRTTATDIARRLNDFGICNGACRLWLPRNILQILRNEKYIGTNVYSRTSSKLDAPWEQLPEAEWIRVAGAFEPVIGAQLFGAVQHKLARIRQTPSRDEILSGLRKVMEKAGELNQATLKRYRSAPSVERVMREFGSLYAAYKEIG</sequence>
<evidence type="ECO:0000313" key="6">
    <source>
        <dbReference type="Proteomes" id="UP001242288"/>
    </source>
</evidence>
<feature type="domain" description="Resolvase/invertase-type recombinase catalytic" evidence="1">
    <location>
        <begin position="16"/>
        <end position="166"/>
    </location>
</feature>
<evidence type="ECO:0000313" key="4">
    <source>
        <dbReference type="EMBL" id="MDQ6412585.1"/>
    </source>
</evidence>
<evidence type="ECO:0000313" key="5">
    <source>
        <dbReference type="Proteomes" id="UP001209412"/>
    </source>
</evidence>
<feature type="domain" description="Recombinase" evidence="2">
    <location>
        <begin position="196"/>
        <end position="320"/>
    </location>
</feature>
<dbReference type="PANTHER" id="PTHR30461">
    <property type="entry name" value="DNA-INVERTASE FROM LAMBDOID PROPHAGE"/>
    <property type="match status" value="1"/>
</dbReference>
<dbReference type="SMART" id="SM00857">
    <property type="entry name" value="Resolvase"/>
    <property type="match status" value="1"/>
</dbReference>
<evidence type="ECO:0000313" key="3">
    <source>
        <dbReference type="EMBL" id="MCX4150770.1"/>
    </source>
</evidence>
<organism evidence="4 6">
    <name type="scientific">Paraburkholderia madseniana</name>
    <dbReference type="NCBI Taxonomy" id="2599607"/>
    <lineage>
        <taxon>Bacteria</taxon>
        <taxon>Pseudomonadati</taxon>
        <taxon>Pseudomonadota</taxon>
        <taxon>Betaproteobacteria</taxon>
        <taxon>Burkholderiales</taxon>
        <taxon>Burkholderiaceae</taxon>
        <taxon>Paraburkholderia</taxon>
    </lineage>
</organism>
<dbReference type="EMBL" id="JAPKHW010000045">
    <property type="protein sequence ID" value="MCX4150770.1"/>
    <property type="molecule type" value="Genomic_DNA"/>
</dbReference>
<keyword evidence="5" id="KW-1185">Reference proteome</keyword>
<dbReference type="Pfam" id="PF07508">
    <property type="entry name" value="Recombinase"/>
    <property type="match status" value="1"/>
</dbReference>
<dbReference type="AlphaFoldDB" id="A0AAP5BLA4"/>
<reference evidence="4" key="1">
    <citation type="submission" date="2022-06" db="EMBL/GenBank/DDBJ databases">
        <title>PHB producers.</title>
        <authorList>
            <person name="Besaury L."/>
        </authorList>
    </citation>
    <scope>NUCLEOTIDE SEQUENCE</scope>
    <source>
        <strain evidence="4 5">SEWS6</strain>
    </source>
</reference>
<gene>
    <name evidence="4" type="ORF">NIE36_36255</name>
    <name evidence="3" type="ORF">OSB80_36340</name>
</gene>
<dbReference type="GO" id="GO:0000150">
    <property type="term" value="F:DNA strand exchange activity"/>
    <property type="evidence" value="ECO:0007669"/>
    <property type="project" value="InterPro"/>
</dbReference>
<dbReference type="InterPro" id="IPR006119">
    <property type="entry name" value="Resolv_N"/>
</dbReference>
<accession>A0AAP5BLA4</accession>